<sequence length="558" mass="58128">MASVSSTGSSTSTSFTSSALNSDWSALIEEVVAAKLSIADSIETRITKAETKVSAYQELQSLLSSMASAAYSLSAPSGYSDQSKDVFNSRTAYLSTNGTYTASNVLGVAVNDGTELGTYDIKVTQLATAHKVASNAQTSKTDDLGYNGVFSLGVDGGTAVNVTVTDTMSLTEIASAINTVSSQSGVKAAVLKVSDTDYKLVLTATDTGKDITATAVSGDDVLNGLGVTSGTGTFANVLQEAKDAILTVDGVQITRDSNEISDALEGVTFYLYATTPTDTSVTVEVSANLSSVADSIQSVVDTYNAYRDFVITQQATSAAGTAADSAVLFADGTLRSVNSDVMTALNTVIDEESMALLGLSFDATNHLVLDDSTLEDSLLSQLDKVKALLNFSFQASSDEFTVLRRGTMAPTSFTLDVEVDGSGAITSASVGGDSSLFTVSGTRIIGAKGTAYEGFTFVFIGDASESINVTLSYGLADRLYNAANGAANSSTGSIQTVIDNLNEKISDYESDVSDIEDRADALRDRLTARYARYQAEMAKAESTLAYLKAMLDAANSND</sequence>
<dbReference type="OrthoDB" id="9812018at2"/>
<keyword evidence="8" id="KW-0969">Cilium</keyword>
<feature type="domain" description="Flagellar hook-associated protein 2 N-terminal" evidence="6">
    <location>
        <begin position="23"/>
        <end position="130"/>
    </location>
</feature>
<evidence type="ECO:0000313" key="9">
    <source>
        <dbReference type="Proteomes" id="UP000266934"/>
    </source>
</evidence>
<dbReference type="EMBL" id="AP018907">
    <property type="protein sequence ID" value="BBF93898.1"/>
    <property type="molecule type" value="Genomic_DNA"/>
</dbReference>
<dbReference type="InterPro" id="IPR040026">
    <property type="entry name" value="FliD"/>
</dbReference>
<dbReference type="AlphaFoldDB" id="A0A348G2W5"/>
<keyword evidence="8" id="KW-0282">Flagellum</keyword>
<evidence type="ECO:0000256" key="1">
    <source>
        <dbReference type="ARBA" id="ARBA00009764"/>
    </source>
</evidence>
<feature type="domain" description="Flagellar hook-associated protein 2 C-terminal" evidence="7">
    <location>
        <begin position="241"/>
        <end position="539"/>
    </location>
</feature>
<comment type="function">
    <text evidence="5">Required for morphogenesis and for the elongation of the flagellar filament by facilitating polymerization of the flagellin monomers at the tip of growing filament. Forms a capping structure, which prevents flagellin subunits (transported through the central channel of the flagellum) from leaking out without polymerization at the distal end.</text>
</comment>
<dbReference type="InterPro" id="IPR010809">
    <property type="entry name" value="FliD_C"/>
</dbReference>
<evidence type="ECO:0000313" key="8">
    <source>
        <dbReference type="EMBL" id="BBF93898.1"/>
    </source>
</evidence>
<comment type="similarity">
    <text evidence="1 5">Belongs to the FliD family.</text>
</comment>
<keyword evidence="9" id="KW-1185">Reference proteome</keyword>
<dbReference type="Proteomes" id="UP000266934">
    <property type="component" value="Chromosome"/>
</dbReference>
<evidence type="ECO:0000256" key="3">
    <source>
        <dbReference type="ARBA" id="ARBA00023054"/>
    </source>
</evidence>
<evidence type="ECO:0000259" key="6">
    <source>
        <dbReference type="Pfam" id="PF02465"/>
    </source>
</evidence>
<dbReference type="PANTHER" id="PTHR30288">
    <property type="entry name" value="FLAGELLAR CAP/ASSEMBLY PROTEIN FLID"/>
    <property type="match status" value="1"/>
</dbReference>
<dbReference type="Pfam" id="PF07196">
    <property type="entry name" value="Flagellin_IN"/>
    <property type="match status" value="1"/>
</dbReference>
<dbReference type="InterPro" id="IPR010810">
    <property type="entry name" value="Flagellin_hook_IN_motif"/>
</dbReference>
<dbReference type="GO" id="GO:0009421">
    <property type="term" value="C:bacterial-type flagellum filament cap"/>
    <property type="evidence" value="ECO:0007669"/>
    <property type="project" value="InterPro"/>
</dbReference>
<comment type="subunit">
    <text evidence="2 5">Homopentamer.</text>
</comment>
<dbReference type="RefSeq" id="WP_126401069.1">
    <property type="nucleotide sequence ID" value="NZ_AP018907.1"/>
</dbReference>
<organism evidence="8 9">
    <name type="scientific">Blastochloris tepida</name>
    <dbReference type="NCBI Taxonomy" id="2233851"/>
    <lineage>
        <taxon>Bacteria</taxon>
        <taxon>Pseudomonadati</taxon>
        <taxon>Pseudomonadota</taxon>
        <taxon>Alphaproteobacteria</taxon>
        <taxon>Hyphomicrobiales</taxon>
        <taxon>Blastochloridaceae</taxon>
        <taxon>Blastochloris</taxon>
    </lineage>
</organism>
<gene>
    <name evidence="8" type="ORF">BLTE_25830</name>
</gene>
<dbReference type="GO" id="GO:0005576">
    <property type="term" value="C:extracellular region"/>
    <property type="evidence" value="ECO:0007669"/>
    <property type="project" value="UniProtKB-SubCell"/>
</dbReference>
<dbReference type="InterPro" id="IPR003481">
    <property type="entry name" value="FliD_N"/>
</dbReference>
<evidence type="ECO:0000256" key="5">
    <source>
        <dbReference type="RuleBase" id="RU362066"/>
    </source>
</evidence>
<evidence type="ECO:0000259" key="7">
    <source>
        <dbReference type="Pfam" id="PF07195"/>
    </source>
</evidence>
<protein>
    <recommendedName>
        <fullName evidence="5">Flagellar hook-associated protein 2</fullName>
        <shortName evidence="5">HAP2</shortName>
    </recommendedName>
    <alternativeName>
        <fullName evidence="5">Flagellar cap protein</fullName>
    </alternativeName>
</protein>
<dbReference type="GO" id="GO:0071973">
    <property type="term" value="P:bacterial-type flagellum-dependent cell motility"/>
    <property type="evidence" value="ECO:0007669"/>
    <property type="project" value="TreeGrafter"/>
</dbReference>
<keyword evidence="4 5" id="KW-0975">Bacterial flagellum</keyword>
<proteinExistence type="inferred from homology"/>
<dbReference type="GO" id="GO:0007155">
    <property type="term" value="P:cell adhesion"/>
    <property type="evidence" value="ECO:0007669"/>
    <property type="project" value="InterPro"/>
</dbReference>
<keyword evidence="5" id="KW-0964">Secreted</keyword>
<dbReference type="KEGG" id="blag:BLTE_25830"/>
<evidence type="ECO:0000256" key="2">
    <source>
        <dbReference type="ARBA" id="ARBA00011255"/>
    </source>
</evidence>
<evidence type="ECO:0000256" key="4">
    <source>
        <dbReference type="ARBA" id="ARBA00023143"/>
    </source>
</evidence>
<dbReference type="GO" id="GO:0009424">
    <property type="term" value="C:bacterial-type flagellum hook"/>
    <property type="evidence" value="ECO:0007669"/>
    <property type="project" value="UniProtKB-UniRule"/>
</dbReference>
<dbReference type="Pfam" id="PF02465">
    <property type="entry name" value="FliD_N"/>
    <property type="match status" value="1"/>
</dbReference>
<feature type="coiled-coil region" evidence="5">
    <location>
        <begin position="498"/>
        <end position="557"/>
    </location>
</feature>
<keyword evidence="3 5" id="KW-0175">Coiled coil</keyword>
<keyword evidence="8" id="KW-0966">Cell projection</keyword>
<dbReference type="Pfam" id="PF07195">
    <property type="entry name" value="FliD_C"/>
    <property type="match status" value="1"/>
</dbReference>
<accession>A0A348G2W5</accession>
<dbReference type="PANTHER" id="PTHR30288:SF0">
    <property type="entry name" value="FLAGELLAR HOOK-ASSOCIATED PROTEIN 2"/>
    <property type="match status" value="1"/>
</dbReference>
<comment type="subcellular location">
    <subcellularLocation>
        <location evidence="5">Secreted</location>
    </subcellularLocation>
    <subcellularLocation>
        <location evidence="5">Bacterial flagellum</location>
    </subcellularLocation>
</comment>
<name>A0A348G2W5_9HYPH</name>
<reference evidence="8 9" key="1">
    <citation type="submission" date="2018-08" db="EMBL/GenBank/DDBJ databases">
        <title>Complete genome sequencing of Blastochloris tepida GI.</title>
        <authorList>
            <person name="Tsukatani Y."/>
            <person name="Mori H."/>
        </authorList>
    </citation>
    <scope>NUCLEOTIDE SEQUENCE [LARGE SCALE GENOMIC DNA]</scope>
    <source>
        <strain evidence="8 9">GI</strain>
    </source>
</reference>